<protein>
    <recommendedName>
        <fullName evidence="5">Bifunctional protein GlmU</fullName>
        <ecNumber evidence="3">2.3.1.157</ecNumber>
        <ecNumber evidence="4">2.7.7.23</ecNumber>
    </recommendedName>
</protein>
<feature type="domain" description="Nucleotidyl transferase" evidence="12">
    <location>
        <begin position="6"/>
        <end position="229"/>
    </location>
</feature>
<comment type="catalytic activity">
    <reaction evidence="10">
        <text>alpha-D-glucosamine 1-phosphate + acetyl-CoA = N-acetyl-alpha-D-glucosamine 1-phosphate + CoA + H(+)</text>
        <dbReference type="Rhea" id="RHEA:13725"/>
        <dbReference type="ChEBI" id="CHEBI:15378"/>
        <dbReference type="ChEBI" id="CHEBI:57287"/>
        <dbReference type="ChEBI" id="CHEBI:57288"/>
        <dbReference type="ChEBI" id="CHEBI:57776"/>
        <dbReference type="ChEBI" id="CHEBI:58516"/>
        <dbReference type="EC" id="2.3.1.157"/>
    </reaction>
</comment>
<dbReference type="PANTHER" id="PTHR43584">
    <property type="entry name" value="NUCLEOTIDYL TRANSFERASE"/>
    <property type="match status" value="1"/>
</dbReference>
<dbReference type="InterPro" id="IPR011004">
    <property type="entry name" value="Trimer_LpxA-like_sf"/>
</dbReference>
<dbReference type="PANTHER" id="PTHR43584:SF8">
    <property type="entry name" value="N-ACETYLMURAMATE ALPHA-1-PHOSPHATE URIDYLYLTRANSFERASE"/>
    <property type="match status" value="1"/>
</dbReference>
<comment type="pathway">
    <text evidence="1">Nucleotide-sugar biosynthesis; UDP-N-acetyl-alpha-D-glucosamine biosynthesis; N-acetyl-alpha-D-glucosamine 1-phosphate from alpha-D-glucosamine 6-phosphate (route II): step 2/2.</text>
</comment>
<dbReference type="AlphaFoldDB" id="A0ABD5PNU6"/>
<keyword evidence="9" id="KW-0012">Acyltransferase</keyword>
<dbReference type="SUPFAM" id="SSF53448">
    <property type="entry name" value="Nucleotide-diphospho-sugar transferases"/>
    <property type="match status" value="1"/>
</dbReference>
<evidence type="ECO:0000256" key="6">
    <source>
        <dbReference type="ARBA" id="ARBA00022679"/>
    </source>
</evidence>
<comment type="catalytic activity">
    <reaction evidence="11">
        <text>N-acetyl-alpha-D-glucosamine 1-phosphate + UTP + H(+) = UDP-N-acetyl-alpha-D-glucosamine + diphosphate</text>
        <dbReference type="Rhea" id="RHEA:13509"/>
        <dbReference type="ChEBI" id="CHEBI:15378"/>
        <dbReference type="ChEBI" id="CHEBI:33019"/>
        <dbReference type="ChEBI" id="CHEBI:46398"/>
        <dbReference type="ChEBI" id="CHEBI:57705"/>
        <dbReference type="ChEBI" id="CHEBI:57776"/>
        <dbReference type="EC" id="2.7.7.23"/>
    </reaction>
</comment>
<dbReference type="Gene3D" id="3.90.550.10">
    <property type="entry name" value="Spore Coat Polysaccharide Biosynthesis Protein SpsA, Chain A"/>
    <property type="match status" value="1"/>
</dbReference>
<evidence type="ECO:0000313" key="15">
    <source>
        <dbReference type="Proteomes" id="UP001595898"/>
    </source>
</evidence>
<evidence type="ECO:0000259" key="13">
    <source>
        <dbReference type="Pfam" id="PF25087"/>
    </source>
</evidence>
<evidence type="ECO:0000256" key="8">
    <source>
        <dbReference type="ARBA" id="ARBA00023268"/>
    </source>
</evidence>
<dbReference type="GO" id="GO:0019134">
    <property type="term" value="F:glucosamine-1-phosphate N-acetyltransferase activity"/>
    <property type="evidence" value="ECO:0007669"/>
    <property type="project" value="UniProtKB-EC"/>
</dbReference>
<dbReference type="InterPro" id="IPR018357">
    <property type="entry name" value="Hexapep_transf_CS"/>
</dbReference>
<dbReference type="EC" id="2.7.7.23" evidence="4"/>
<evidence type="ECO:0000256" key="4">
    <source>
        <dbReference type="ARBA" id="ARBA00012457"/>
    </source>
</evidence>
<name>A0ABD5PNU6_9EURY</name>
<evidence type="ECO:0000256" key="2">
    <source>
        <dbReference type="ARBA" id="ARBA00005208"/>
    </source>
</evidence>
<dbReference type="RefSeq" id="WP_250141615.1">
    <property type="nucleotide sequence ID" value="NZ_JALIQP010000004.1"/>
</dbReference>
<feature type="domain" description="Mannose-1-phosphate guanyltransferase C-terminal" evidence="13">
    <location>
        <begin position="260"/>
        <end position="345"/>
    </location>
</feature>
<evidence type="ECO:0000256" key="10">
    <source>
        <dbReference type="ARBA" id="ARBA00048247"/>
    </source>
</evidence>
<comment type="pathway">
    <text evidence="2">Nucleotide-sugar biosynthesis; UDP-N-acetyl-alpha-D-glucosamine biosynthesis; UDP-N-acetyl-alpha-D-glucosamine from N-acetyl-alpha-D-glucosamine 1-phosphate: step 1/1.</text>
</comment>
<dbReference type="EMBL" id="JBHSFA010000005">
    <property type="protein sequence ID" value="MFC4542215.1"/>
    <property type="molecule type" value="Genomic_DNA"/>
</dbReference>
<evidence type="ECO:0000256" key="11">
    <source>
        <dbReference type="ARBA" id="ARBA00048493"/>
    </source>
</evidence>
<evidence type="ECO:0000259" key="12">
    <source>
        <dbReference type="Pfam" id="PF00483"/>
    </source>
</evidence>
<evidence type="ECO:0000256" key="9">
    <source>
        <dbReference type="ARBA" id="ARBA00023315"/>
    </source>
</evidence>
<keyword evidence="8" id="KW-0511">Multifunctional enzyme</keyword>
<evidence type="ECO:0000313" key="14">
    <source>
        <dbReference type="EMBL" id="MFC4542215.1"/>
    </source>
</evidence>
<gene>
    <name evidence="14" type="ORF">ACFO5R_09775</name>
</gene>
<dbReference type="SUPFAM" id="SSF51161">
    <property type="entry name" value="Trimeric LpxA-like enzymes"/>
    <property type="match status" value="1"/>
</dbReference>
<dbReference type="InterPro" id="IPR056729">
    <property type="entry name" value="GMPPB_C"/>
</dbReference>
<dbReference type="EC" id="2.3.1.157" evidence="3"/>
<dbReference type="Gene3D" id="2.160.10.10">
    <property type="entry name" value="Hexapeptide repeat proteins"/>
    <property type="match status" value="1"/>
</dbReference>
<organism evidence="14 15">
    <name type="scientific">Halosolutus amylolyticus</name>
    <dbReference type="NCBI Taxonomy" id="2932267"/>
    <lineage>
        <taxon>Archaea</taxon>
        <taxon>Methanobacteriati</taxon>
        <taxon>Methanobacteriota</taxon>
        <taxon>Stenosarchaea group</taxon>
        <taxon>Halobacteria</taxon>
        <taxon>Halobacteriales</taxon>
        <taxon>Natrialbaceae</taxon>
        <taxon>Halosolutus</taxon>
    </lineage>
</organism>
<accession>A0ABD5PNU6</accession>
<dbReference type="InterPro" id="IPR029044">
    <property type="entry name" value="Nucleotide-diphossugar_trans"/>
</dbReference>
<dbReference type="InterPro" id="IPR005835">
    <property type="entry name" value="NTP_transferase_dom"/>
</dbReference>
<reference evidence="14 15" key="1">
    <citation type="journal article" date="2019" name="Int. J. Syst. Evol. Microbiol.">
        <title>The Global Catalogue of Microorganisms (GCM) 10K type strain sequencing project: providing services to taxonomists for standard genome sequencing and annotation.</title>
        <authorList>
            <consortium name="The Broad Institute Genomics Platform"/>
            <consortium name="The Broad Institute Genome Sequencing Center for Infectious Disease"/>
            <person name="Wu L."/>
            <person name="Ma J."/>
        </authorList>
    </citation>
    <scope>NUCLEOTIDE SEQUENCE [LARGE SCALE GENOMIC DNA]</scope>
    <source>
        <strain evidence="14 15">WLHS5</strain>
    </source>
</reference>
<evidence type="ECO:0000256" key="5">
    <source>
        <dbReference type="ARBA" id="ARBA00013414"/>
    </source>
</evidence>
<dbReference type="InterPro" id="IPR050065">
    <property type="entry name" value="GlmU-like"/>
</dbReference>
<keyword evidence="7" id="KW-0548">Nucleotidyltransferase</keyword>
<evidence type="ECO:0000256" key="3">
    <source>
        <dbReference type="ARBA" id="ARBA00012225"/>
    </source>
</evidence>
<evidence type="ECO:0000256" key="1">
    <source>
        <dbReference type="ARBA" id="ARBA00005166"/>
    </source>
</evidence>
<dbReference type="GO" id="GO:0003977">
    <property type="term" value="F:UDP-N-acetylglucosamine diphosphorylase activity"/>
    <property type="evidence" value="ECO:0007669"/>
    <property type="project" value="UniProtKB-EC"/>
</dbReference>
<keyword evidence="6" id="KW-0808">Transferase</keyword>
<comment type="caution">
    <text evidence="14">The sequence shown here is derived from an EMBL/GenBank/DDBJ whole genome shotgun (WGS) entry which is preliminary data.</text>
</comment>
<dbReference type="Proteomes" id="UP001595898">
    <property type="component" value="Unassembled WGS sequence"/>
</dbReference>
<keyword evidence="15" id="KW-1185">Reference proteome</keyword>
<dbReference type="Pfam" id="PF00483">
    <property type="entry name" value="NTP_transferase"/>
    <property type="match status" value="1"/>
</dbReference>
<dbReference type="PROSITE" id="PS00101">
    <property type="entry name" value="HEXAPEP_TRANSFERASES"/>
    <property type="match status" value="1"/>
</dbReference>
<dbReference type="CDD" id="cd04181">
    <property type="entry name" value="NTP_transferase"/>
    <property type="match status" value="1"/>
</dbReference>
<proteinExistence type="predicted"/>
<sequence>MSDYPAIVLAAGEGTRLRPLTRNRPKPMLPVATKPILEHVFDQLLDAGITEFVVVVGYRHERIQSYFGPRYRNAPITYVTQEKQLGTGHALLAAESVVEGTALVINGDQVVDSRIIRDVLTTHESGAAATIALLQRSNVDEYGGVRIEDGQVTRIVENPRDDEIYHLNAGVYAFEELAFDAVRDAEPRAGEHLLVDGLSELVDAGHDVNGAVSEGIWVDATYPWDLLDISFELFDTGVVEGDRPTDGLDAATVHGSAVVREPVVVSRDCTIEPGAVVGPYVCLDENVTVGSNAVVKRSVIDADSRIKDNATVIECVTGTGVTIGAGSTIPGGPGDVHVKDRVFENEKLGALLADRVRDGGGVTYVPGAIVGAGSELQAGTTVRGTLAAKTEVRS</sequence>
<evidence type="ECO:0000256" key="7">
    <source>
        <dbReference type="ARBA" id="ARBA00022695"/>
    </source>
</evidence>
<dbReference type="Pfam" id="PF25087">
    <property type="entry name" value="GMPPB_C"/>
    <property type="match status" value="1"/>
</dbReference>